<feature type="coiled-coil region" evidence="1">
    <location>
        <begin position="74"/>
        <end position="105"/>
    </location>
</feature>
<comment type="caution">
    <text evidence="3">The sequence shown here is derived from an EMBL/GenBank/DDBJ whole genome shotgun (WGS) entry which is preliminary data.</text>
</comment>
<dbReference type="PANTHER" id="PTHR23306:SF22">
    <property type="entry name" value="PROTEIN ELC"/>
    <property type="match status" value="1"/>
</dbReference>
<gene>
    <name evidence="3" type="ORF">Bca52824_025535</name>
</gene>
<name>A0A8X7SGV2_BRACI</name>
<evidence type="ECO:0000256" key="1">
    <source>
        <dbReference type="SAM" id="Coils"/>
    </source>
</evidence>
<dbReference type="InterPro" id="IPR008883">
    <property type="entry name" value="UEV_N"/>
</dbReference>
<reference evidence="3 4" key="1">
    <citation type="submission" date="2020-02" db="EMBL/GenBank/DDBJ databases">
        <authorList>
            <person name="Ma Q."/>
            <person name="Huang Y."/>
            <person name="Song X."/>
            <person name="Pei D."/>
        </authorList>
    </citation>
    <scope>NUCLEOTIDE SEQUENCE [LARGE SCALE GENOMIC DNA]</scope>
    <source>
        <strain evidence="3">Sxm20200214</strain>
        <tissue evidence="3">Leaf</tissue>
    </source>
</reference>
<dbReference type="InterPro" id="IPR016135">
    <property type="entry name" value="UBQ-conjugating_enzyme/RWD"/>
</dbReference>
<dbReference type="Pfam" id="PF05743">
    <property type="entry name" value="UEV"/>
    <property type="match status" value="1"/>
</dbReference>
<dbReference type="AlphaFoldDB" id="A0A8X7SGV2"/>
<dbReference type="GO" id="GO:0008333">
    <property type="term" value="P:endosome to lysosome transport"/>
    <property type="evidence" value="ECO:0007669"/>
    <property type="project" value="TreeGrafter"/>
</dbReference>
<feature type="domain" description="UEV" evidence="2">
    <location>
        <begin position="1"/>
        <end position="49"/>
    </location>
</feature>
<dbReference type="PANTHER" id="PTHR23306">
    <property type="entry name" value="TUMOR SUSCEPTIBILITY GENE 101 PROTEIN-RELATED"/>
    <property type="match status" value="1"/>
</dbReference>
<dbReference type="GO" id="GO:0000813">
    <property type="term" value="C:ESCRT I complex"/>
    <property type="evidence" value="ECO:0007669"/>
    <property type="project" value="TreeGrafter"/>
</dbReference>
<dbReference type="SUPFAM" id="SSF54495">
    <property type="entry name" value="UBC-like"/>
    <property type="match status" value="1"/>
</dbReference>
<accession>A0A8X7SGV2</accession>
<protein>
    <recommendedName>
        <fullName evidence="2">UEV domain-containing protein</fullName>
    </recommendedName>
</protein>
<evidence type="ECO:0000259" key="2">
    <source>
        <dbReference type="PROSITE" id="PS51322"/>
    </source>
</evidence>
<dbReference type="InterPro" id="IPR052070">
    <property type="entry name" value="ESCRT-I_UEV_domain"/>
</dbReference>
<sequence length="183" mass="21090">MPTCAALPPSGLVSLPYLHNWDYPSSNLVGLVSEVSSAFGPDPPLYSRRCPRPRDQSDDVAEVYKLVRLQGVVRRREEDEIKRRLREMVEEKERLEQQLQIISTNTDHDVLDSWVRENQVKIPKTLVDDVNVDKCLDAISKQNVRLLMSREQFVQRAATGSKVEGLHRYWKIRLMRSHAGGRL</sequence>
<dbReference type="Proteomes" id="UP000886595">
    <property type="component" value="Unassembled WGS sequence"/>
</dbReference>
<proteinExistence type="predicted"/>
<dbReference type="EMBL" id="JAAMPC010000006">
    <property type="protein sequence ID" value="KAG2305787.1"/>
    <property type="molecule type" value="Genomic_DNA"/>
</dbReference>
<evidence type="ECO:0000313" key="3">
    <source>
        <dbReference type="EMBL" id="KAG2305787.1"/>
    </source>
</evidence>
<dbReference type="Gene3D" id="3.10.110.10">
    <property type="entry name" value="Ubiquitin Conjugating Enzyme"/>
    <property type="match status" value="1"/>
</dbReference>
<dbReference type="PROSITE" id="PS51322">
    <property type="entry name" value="UEV"/>
    <property type="match status" value="1"/>
</dbReference>
<keyword evidence="1" id="KW-0175">Coiled coil</keyword>
<dbReference type="GO" id="GO:0043130">
    <property type="term" value="F:ubiquitin binding"/>
    <property type="evidence" value="ECO:0007669"/>
    <property type="project" value="TreeGrafter"/>
</dbReference>
<dbReference type="CDD" id="cd11685">
    <property type="entry name" value="UEV_TSG101-like"/>
    <property type="match status" value="1"/>
</dbReference>
<evidence type="ECO:0000313" key="4">
    <source>
        <dbReference type="Proteomes" id="UP000886595"/>
    </source>
</evidence>
<dbReference type="OrthoDB" id="306304at2759"/>
<organism evidence="3 4">
    <name type="scientific">Brassica carinata</name>
    <name type="common">Ethiopian mustard</name>
    <name type="synonym">Abyssinian cabbage</name>
    <dbReference type="NCBI Taxonomy" id="52824"/>
    <lineage>
        <taxon>Eukaryota</taxon>
        <taxon>Viridiplantae</taxon>
        <taxon>Streptophyta</taxon>
        <taxon>Embryophyta</taxon>
        <taxon>Tracheophyta</taxon>
        <taxon>Spermatophyta</taxon>
        <taxon>Magnoliopsida</taxon>
        <taxon>eudicotyledons</taxon>
        <taxon>Gunneridae</taxon>
        <taxon>Pentapetalae</taxon>
        <taxon>rosids</taxon>
        <taxon>malvids</taxon>
        <taxon>Brassicales</taxon>
        <taxon>Brassicaceae</taxon>
        <taxon>Brassiceae</taxon>
        <taxon>Brassica</taxon>
    </lineage>
</organism>
<keyword evidence="4" id="KW-1185">Reference proteome</keyword>
<dbReference type="GO" id="GO:0015031">
    <property type="term" value="P:protein transport"/>
    <property type="evidence" value="ECO:0007669"/>
    <property type="project" value="InterPro"/>
</dbReference>